<sequence length="454" mass="51314">MKTSNRIIRNINFQSFVSDLSFHICLFIFVLLLLTSCDTTEPPSSHKLTLTEEDASCTEAWLNLKLDNISLPTEVSLKQNDSTIITATINSSDTTLYIKNLLPNRTYSFYSTISSFQNSSAIKSNNVSITTMDTTSHDITWETFTIGDGGLLRDVAVINENNIWAVGEIHTAETDQFDSNGVWVQPYNAVHWNGEKWKLIRIGGYGYWAYSTVFAFESDDVWFDGTVQWDGQKYTAHMNNFPLEPNGDGWMVYGMWGTSSKDFYVVGNGGNIAHYNGNSWKKIESGTDVDLVDIWGSSDGKKIWVCGNDDFKPTVLLKIVNKKADVLYSSSDNRFSYNFNQLSGDFTSIWTNKSNSLYILTAYDLYRIYKDNISRPTPLWKNREQIATRKARGTSSNNIFIVGENGSLSHYNGVSWKTYNELSKGFREYKSISVTKNIIVAVGEDKIIVSTTKK</sequence>
<dbReference type="AlphaFoldDB" id="A0A3B1CIN8"/>
<reference evidence="1" key="1">
    <citation type="submission" date="2018-06" db="EMBL/GenBank/DDBJ databases">
        <authorList>
            <person name="Zhirakovskaya E."/>
        </authorList>
    </citation>
    <scope>NUCLEOTIDE SEQUENCE</scope>
</reference>
<evidence type="ECO:0008006" key="2">
    <source>
        <dbReference type="Google" id="ProtNLM"/>
    </source>
</evidence>
<proteinExistence type="predicted"/>
<gene>
    <name evidence="1" type="ORF">MNBD_IGNAVI01-1727</name>
</gene>
<dbReference type="EMBL" id="UOGD01000277">
    <property type="protein sequence ID" value="VAX24633.1"/>
    <property type="molecule type" value="Genomic_DNA"/>
</dbReference>
<evidence type="ECO:0000313" key="1">
    <source>
        <dbReference type="EMBL" id="VAX24633.1"/>
    </source>
</evidence>
<accession>A0A3B1CIN8</accession>
<organism evidence="1">
    <name type="scientific">hydrothermal vent metagenome</name>
    <dbReference type="NCBI Taxonomy" id="652676"/>
    <lineage>
        <taxon>unclassified sequences</taxon>
        <taxon>metagenomes</taxon>
        <taxon>ecological metagenomes</taxon>
    </lineage>
</organism>
<protein>
    <recommendedName>
        <fullName evidence="2">Glucosyl transferase</fullName>
    </recommendedName>
</protein>
<name>A0A3B1CIN8_9ZZZZ</name>